<organism evidence="18 19">
    <name type="scientific">Starmerella bacillaris</name>
    <name type="common">Yeast</name>
    <name type="synonym">Candida zemplinina</name>
    <dbReference type="NCBI Taxonomy" id="1247836"/>
    <lineage>
        <taxon>Eukaryota</taxon>
        <taxon>Fungi</taxon>
        <taxon>Dikarya</taxon>
        <taxon>Ascomycota</taxon>
        <taxon>Saccharomycotina</taxon>
        <taxon>Dipodascomycetes</taxon>
        <taxon>Dipodascales</taxon>
        <taxon>Trichomonascaceae</taxon>
        <taxon>Starmerella</taxon>
    </lineage>
</organism>
<dbReference type="Pfam" id="PF00534">
    <property type="entry name" value="Glycos_transf_1"/>
    <property type="match status" value="1"/>
</dbReference>
<name>A0AAV5RHA2_STABA</name>
<evidence type="ECO:0000256" key="12">
    <source>
        <dbReference type="ARBA" id="ARBA00032060"/>
    </source>
</evidence>
<proteinExistence type="predicted"/>
<evidence type="ECO:0000259" key="16">
    <source>
        <dbReference type="Pfam" id="PF00534"/>
    </source>
</evidence>
<accession>A0AAV5RHA2</accession>
<evidence type="ECO:0000256" key="5">
    <source>
        <dbReference type="ARBA" id="ARBA00022676"/>
    </source>
</evidence>
<dbReference type="AlphaFoldDB" id="A0AAV5RHA2"/>
<evidence type="ECO:0000256" key="3">
    <source>
        <dbReference type="ARBA" id="ARBA00012645"/>
    </source>
</evidence>
<evidence type="ECO:0000313" key="18">
    <source>
        <dbReference type="EMBL" id="GMM50775.1"/>
    </source>
</evidence>
<keyword evidence="8" id="KW-0256">Endoplasmic reticulum</keyword>
<keyword evidence="9 15" id="KW-1133">Transmembrane helix</keyword>
<comment type="pathway">
    <text evidence="2">Protein modification; protein glycosylation.</text>
</comment>
<evidence type="ECO:0000256" key="14">
    <source>
        <dbReference type="ARBA" id="ARBA00045065"/>
    </source>
</evidence>
<dbReference type="Pfam" id="PF15924">
    <property type="entry name" value="ALG11_N"/>
    <property type="match status" value="1"/>
</dbReference>
<evidence type="ECO:0000256" key="4">
    <source>
        <dbReference type="ARBA" id="ARBA00022018"/>
    </source>
</evidence>
<dbReference type="InterPro" id="IPR031814">
    <property type="entry name" value="ALG11_N"/>
</dbReference>
<feature type="domain" description="ALG11 mannosyltransferase N-terminal" evidence="17">
    <location>
        <begin position="96"/>
        <end position="291"/>
    </location>
</feature>
<evidence type="ECO:0000256" key="2">
    <source>
        <dbReference type="ARBA" id="ARBA00004922"/>
    </source>
</evidence>
<dbReference type="GO" id="GO:0005789">
    <property type="term" value="C:endoplasmic reticulum membrane"/>
    <property type="evidence" value="ECO:0007669"/>
    <property type="project" value="UniProtKB-SubCell"/>
</dbReference>
<evidence type="ECO:0000256" key="15">
    <source>
        <dbReference type="SAM" id="Phobius"/>
    </source>
</evidence>
<dbReference type="Gene3D" id="3.40.50.2000">
    <property type="entry name" value="Glycogen Phosphorylase B"/>
    <property type="match status" value="1"/>
</dbReference>
<evidence type="ECO:0000256" key="13">
    <source>
        <dbReference type="ARBA" id="ARBA00032515"/>
    </source>
</evidence>
<keyword evidence="19" id="KW-1185">Reference proteome</keyword>
<dbReference type="InterPro" id="IPR038013">
    <property type="entry name" value="ALG11"/>
</dbReference>
<evidence type="ECO:0000256" key="8">
    <source>
        <dbReference type="ARBA" id="ARBA00022824"/>
    </source>
</evidence>
<protein>
    <recommendedName>
        <fullName evidence="4">GDP-Man:Man(3)GlcNAc(2)-PP-Dol alpha-1,2-mannosyltransferase</fullName>
        <ecNumber evidence="3">2.4.1.131</ecNumber>
    </recommendedName>
    <alternativeName>
        <fullName evidence="11">Alpha-1,2-mannosyltransferase ALG11</fullName>
    </alternativeName>
    <alternativeName>
        <fullName evidence="12">Asparagine-linked glycosylation protein 11</fullName>
    </alternativeName>
    <alternativeName>
        <fullName evidence="13">Glycolipid 2-alpha-mannosyltransferase</fullName>
    </alternativeName>
</protein>
<dbReference type="PANTHER" id="PTHR45919:SF1">
    <property type="entry name" value="GDP-MAN:MAN(3)GLCNAC(2)-PP-DOL ALPHA-1,2-MANNOSYLTRANSFERASE"/>
    <property type="match status" value="1"/>
</dbReference>
<evidence type="ECO:0000256" key="9">
    <source>
        <dbReference type="ARBA" id="ARBA00022989"/>
    </source>
</evidence>
<dbReference type="EC" id="2.4.1.131" evidence="3"/>
<dbReference type="GO" id="GO:0006487">
    <property type="term" value="P:protein N-linked glycosylation"/>
    <property type="evidence" value="ECO:0007669"/>
    <property type="project" value="TreeGrafter"/>
</dbReference>
<evidence type="ECO:0000259" key="17">
    <source>
        <dbReference type="Pfam" id="PF15924"/>
    </source>
</evidence>
<keyword evidence="6" id="KW-0808">Transferase</keyword>
<evidence type="ECO:0000256" key="11">
    <source>
        <dbReference type="ARBA" id="ARBA00030431"/>
    </source>
</evidence>
<dbReference type="GO" id="GO:0004377">
    <property type="term" value="F:GDP-Man:Man(3)GlcNAc(2)-PP-Dol alpha-1,2-mannosyltransferase activity"/>
    <property type="evidence" value="ECO:0007669"/>
    <property type="project" value="UniProtKB-EC"/>
</dbReference>
<evidence type="ECO:0000256" key="10">
    <source>
        <dbReference type="ARBA" id="ARBA00023136"/>
    </source>
</evidence>
<evidence type="ECO:0000256" key="6">
    <source>
        <dbReference type="ARBA" id="ARBA00022679"/>
    </source>
</evidence>
<comment type="catalytic activity">
    <reaction evidence="14">
        <text>an alpha-D-Man-(1-&gt;3)-[alpha-D-Man-(1-&gt;6)]-beta-D-Man-(1-&gt;4)-beta-D-GlcNAc-(1-&gt;4)-alpha-D-GlcNAc-diphospho-di-trans,poly-cis-dolichol + 2 GDP-alpha-D-mannose = an alpha-D-Man-(1-&gt;2)-alpha-D-Man-(1-&gt;2)-alpha-D-Man-(1-&gt;3)-[alpha-D-Man-(1-&gt;6)]-beta-D-Man-(1-&gt;4)-beta-D-GlcNAc-(1-&gt;4)-alpha-D-GlcNAc-diphospho-di-trans,poly-cis-dolichol + 2 GDP + 2 H(+)</text>
        <dbReference type="Rhea" id="RHEA:29523"/>
        <dbReference type="Rhea" id="RHEA-COMP:19515"/>
        <dbReference type="Rhea" id="RHEA-COMP:19516"/>
        <dbReference type="ChEBI" id="CHEBI:15378"/>
        <dbReference type="ChEBI" id="CHEBI:57527"/>
        <dbReference type="ChEBI" id="CHEBI:58189"/>
        <dbReference type="ChEBI" id="CHEBI:132511"/>
        <dbReference type="ChEBI" id="CHEBI:132515"/>
        <dbReference type="EC" id="2.4.1.131"/>
    </reaction>
    <physiologicalReaction direction="left-to-right" evidence="14">
        <dbReference type="Rhea" id="RHEA:29524"/>
    </physiologicalReaction>
</comment>
<dbReference type="PANTHER" id="PTHR45919">
    <property type="entry name" value="GDP-MAN:MAN(3)GLCNAC(2)-PP-DOL ALPHA-1,2-MANNOSYLTRANSFERASE"/>
    <property type="match status" value="1"/>
</dbReference>
<evidence type="ECO:0000256" key="1">
    <source>
        <dbReference type="ARBA" id="ARBA00004389"/>
    </source>
</evidence>
<dbReference type="InterPro" id="IPR001296">
    <property type="entry name" value="Glyco_trans_1"/>
</dbReference>
<evidence type="ECO:0000256" key="7">
    <source>
        <dbReference type="ARBA" id="ARBA00022692"/>
    </source>
</evidence>
<keyword evidence="7 15" id="KW-0812">Transmembrane</keyword>
<sequence length="538" mass="60059">MLDWITAIVFLFIVGALATWILLKSFRAQLRQPPSNYEKLVAISNIEDAPLPAKIRKPQVRRQLILGTRNPSLLNNLTEMSAAHLAIDVPIKKPLIYGFFHPNANAFGGGERVLWAAIKEIVASDQHAVAAIYISAEKGLNPEEVLVKVNERFGIGYTQKESDRIVFIALSQTSLVSPLTYPILTLLGQAIGQALLGYEAISNLMPDVFVDTSGLAFSFPIVSWFAKIPIVAYVHYPFVQAAMVNSLHARISKPKSVIKYIYYKCLTIAYKWAGSYADVVSVNSSWTSKYLNWPQPNRIIYPPCAVQEFTEPVLGERTPALVYLAQFRPEKRHDLVITEFAKVKAKAKKSNKIPKSHLILLGSVRNDIDAAYVLNLHALAKACGLTDNDYTIVENAPWENIKRILVTSSIGLNAMWNEHFGMGVVEIMAAGLIPVVNASGGPYMDIVKDDEGAPGFFFKSETDPDFSADEKFNSLADAMIEALSLNIDEQNELRKRCYKASQRFSDPVFFGEWRKEIDAAKKKQVKCAELRKKLNLFD</sequence>
<comment type="caution">
    <text evidence="18">The sequence shown here is derived from an EMBL/GenBank/DDBJ whole genome shotgun (WGS) entry which is preliminary data.</text>
</comment>
<dbReference type="SUPFAM" id="SSF53756">
    <property type="entry name" value="UDP-Glycosyltransferase/glycogen phosphorylase"/>
    <property type="match status" value="1"/>
</dbReference>
<evidence type="ECO:0000313" key="19">
    <source>
        <dbReference type="Proteomes" id="UP001362899"/>
    </source>
</evidence>
<keyword evidence="10 15" id="KW-0472">Membrane</keyword>
<comment type="subcellular location">
    <subcellularLocation>
        <location evidence="1">Endoplasmic reticulum membrane</location>
        <topology evidence="1">Single-pass membrane protein</topology>
    </subcellularLocation>
</comment>
<dbReference type="EMBL" id="BTGC01000003">
    <property type="protein sequence ID" value="GMM50775.1"/>
    <property type="molecule type" value="Genomic_DNA"/>
</dbReference>
<feature type="domain" description="Glycosyl transferase family 1" evidence="16">
    <location>
        <begin position="315"/>
        <end position="499"/>
    </location>
</feature>
<dbReference type="Proteomes" id="UP001362899">
    <property type="component" value="Unassembled WGS sequence"/>
</dbReference>
<keyword evidence="5" id="KW-0328">Glycosyltransferase</keyword>
<feature type="transmembrane region" description="Helical" evidence="15">
    <location>
        <begin position="6"/>
        <end position="23"/>
    </location>
</feature>
<reference evidence="18 19" key="1">
    <citation type="journal article" date="2023" name="Elife">
        <title>Identification of key yeast species and microbe-microbe interactions impacting larval growth of Drosophila in the wild.</title>
        <authorList>
            <person name="Mure A."/>
            <person name="Sugiura Y."/>
            <person name="Maeda R."/>
            <person name="Honda K."/>
            <person name="Sakurai N."/>
            <person name="Takahashi Y."/>
            <person name="Watada M."/>
            <person name="Katoh T."/>
            <person name="Gotoh A."/>
            <person name="Gotoh Y."/>
            <person name="Taniguchi I."/>
            <person name="Nakamura K."/>
            <person name="Hayashi T."/>
            <person name="Katayama T."/>
            <person name="Uemura T."/>
            <person name="Hattori Y."/>
        </authorList>
    </citation>
    <scope>NUCLEOTIDE SEQUENCE [LARGE SCALE GENOMIC DNA]</scope>
    <source>
        <strain evidence="18 19">SB-73</strain>
    </source>
</reference>
<gene>
    <name evidence="18" type="ORF">DASB73_017330</name>
</gene>